<evidence type="ECO:0000313" key="2">
    <source>
        <dbReference type="Proteomes" id="UP001142489"/>
    </source>
</evidence>
<organism evidence="1 2">
    <name type="scientific">Phrynocephalus forsythii</name>
    <dbReference type="NCBI Taxonomy" id="171643"/>
    <lineage>
        <taxon>Eukaryota</taxon>
        <taxon>Metazoa</taxon>
        <taxon>Chordata</taxon>
        <taxon>Craniata</taxon>
        <taxon>Vertebrata</taxon>
        <taxon>Euteleostomi</taxon>
        <taxon>Lepidosauria</taxon>
        <taxon>Squamata</taxon>
        <taxon>Bifurcata</taxon>
        <taxon>Unidentata</taxon>
        <taxon>Episquamata</taxon>
        <taxon>Toxicofera</taxon>
        <taxon>Iguania</taxon>
        <taxon>Acrodonta</taxon>
        <taxon>Agamidae</taxon>
        <taxon>Agaminae</taxon>
        <taxon>Phrynocephalus</taxon>
    </lineage>
</organism>
<dbReference type="EMBL" id="JAPFRF010000008">
    <property type="protein sequence ID" value="KAJ7324566.1"/>
    <property type="molecule type" value="Genomic_DNA"/>
</dbReference>
<sequence length="156" mass="17901">AFHLVKLVPSSAVDSLGRALHQSDISIVEVLSTGAKKWIQLMHHSIIYWVGEHAVAFHHSRHLPLHDRACFTWLGQRGSCWDMFIPFWGQVKAQGPLDLLLLQIEENDLTSQKSLGLVLSMKSSLEFIPDFYPTVHIIWSNLLKRRVWQGVYNPKH</sequence>
<comment type="caution">
    <text evidence="1">The sequence shown here is derived from an EMBL/GenBank/DDBJ whole genome shotgun (WGS) entry which is preliminary data.</text>
</comment>
<dbReference type="AlphaFoldDB" id="A0A9Q1B0B6"/>
<evidence type="ECO:0000313" key="1">
    <source>
        <dbReference type="EMBL" id="KAJ7324566.1"/>
    </source>
</evidence>
<gene>
    <name evidence="1" type="ORF">JRQ81_017586</name>
</gene>
<protein>
    <submittedName>
        <fullName evidence="1">Uncharacterized protein</fullName>
    </submittedName>
</protein>
<keyword evidence="2" id="KW-1185">Reference proteome</keyword>
<feature type="non-terminal residue" evidence="1">
    <location>
        <position position="156"/>
    </location>
</feature>
<proteinExistence type="predicted"/>
<feature type="non-terminal residue" evidence="1">
    <location>
        <position position="1"/>
    </location>
</feature>
<accession>A0A9Q1B0B6</accession>
<reference evidence="1" key="1">
    <citation type="journal article" date="2023" name="DNA Res.">
        <title>Chromosome-level genome assembly of Phrynocephalus forsythii using third-generation DNA sequencing and Hi-C analysis.</title>
        <authorList>
            <person name="Qi Y."/>
            <person name="Zhao W."/>
            <person name="Zhao Y."/>
            <person name="Niu C."/>
            <person name="Cao S."/>
            <person name="Zhang Y."/>
        </authorList>
    </citation>
    <scope>NUCLEOTIDE SEQUENCE</scope>
    <source>
        <tissue evidence="1">Muscle</tissue>
    </source>
</reference>
<dbReference type="Proteomes" id="UP001142489">
    <property type="component" value="Unassembled WGS sequence"/>
</dbReference>
<name>A0A9Q1B0B6_9SAUR</name>